<protein>
    <submittedName>
        <fullName evidence="1">Plasmid maintenance system antidote protein VapI</fullName>
    </submittedName>
</protein>
<evidence type="ECO:0000313" key="1">
    <source>
        <dbReference type="EMBL" id="MDQ0114486.1"/>
    </source>
</evidence>
<organism evidence="1 2">
    <name type="scientific">Paenibacillus harenae</name>
    <dbReference type="NCBI Taxonomy" id="306543"/>
    <lineage>
        <taxon>Bacteria</taxon>
        <taxon>Bacillati</taxon>
        <taxon>Bacillota</taxon>
        <taxon>Bacilli</taxon>
        <taxon>Bacillales</taxon>
        <taxon>Paenibacillaceae</taxon>
        <taxon>Paenibacillus</taxon>
    </lineage>
</organism>
<proteinExistence type="predicted"/>
<dbReference type="RefSeq" id="WP_307205856.1">
    <property type="nucleotide sequence ID" value="NZ_JAUSSU010000008.1"/>
</dbReference>
<keyword evidence="2" id="KW-1185">Reference proteome</keyword>
<dbReference type="EMBL" id="JAUSSU010000008">
    <property type="protein sequence ID" value="MDQ0114486.1"/>
    <property type="molecule type" value="Genomic_DNA"/>
</dbReference>
<dbReference type="SUPFAM" id="SSF47413">
    <property type="entry name" value="lambda repressor-like DNA-binding domains"/>
    <property type="match status" value="1"/>
</dbReference>
<comment type="caution">
    <text evidence="1">The sequence shown here is derived from an EMBL/GenBank/DDBJ whole genome shotgun (WGS) entry which is preliminary data.</text>
</comment>
<name>A0ABT9U4B9_PAEHA</name>
<gene>
    <name evidence="1" type="ORF">J2T15_003942</name>
</gene>
<reference evidence="1 2" key="1">
    <citation type="submission" date="2023-07" db="EMBL/GenBank/DDBJ databases">
        <title>Sorghum-associated microbial communities from plants grown in Nebraska, USA.</title>
        <authorList>
            <person name="Schachtman D."/>
        </authorList>
    </citation>
    <scope>NUCLEOTIDE SEQUENCE [LARGE SCALE GENOMIC DNA]</scope>
    <source>
        <strain evidence="1 2">CC482</strain>
    </source>
</reference>
<evidence type="ECO:0000313" key="2">
    <source>
        <dbReference type="Proteomes" id="UP001229346"/>
    </source>
</evidence>
<dbReference type="Proteomes" id="UP001229346">
    <property type="component" value="Unassembled WGS sequence"/>
</dbReference>
<dbReference type="InterPro" id="IPR010982">
    <property type="entry name" value="Lambda_DNA-bd_dom_sf"/>
</dbReference>
<sequence>MKFELGRCLLQERLVEYGITVEDLMKALQYKRERIFDYIENKRMMPLAVAISVADTVGCTVNELYELTAIDMTGRKT</sequence>
<dbReference type="Gene3D" id="1.10.260.40">
    <property type="entry name" value="lambda repressor-like DNA-binding domains"/>
    <property type="match status" value="1"/>
</dbReference>
<accession>A0ABT9U4B9</accession>